<dbReference type="Proteomes" id="UP000231879">
    <property type="component" value="Unassembled WGS sequence"/>
</dbReference>
<proteinExistence type="predicted"/>
<evidence type="ECO:0000313" key="1">
    <source>
        <dbReference type="EMBL" id="PJZ59119.1"/>
    </source>
</evidence>
<gene>
    <name evidence="1" type="ORF">CH367_03595</name>
</gene>
<dbReference type="RefSeq" id="WP_100761093.1">
    <property type="nucleotide sequence ID" value="NZ_NPDS01000001.1"/>
</dbReference>
<protein>
    <submittedName>
        <fullName evidence="1">Uncharacterized protein</fullName>
    </submittedName>
</protein>
<sequence length="302" mass="31890">MKPFSFSQTLISIRFLFLTILLFVNCGGGSGAVDFSSALIFLLGGGDKSVPIGGSHSPVETSNGPVLNNLNVTTEYRIISGDPYQIVSVKFSLKNPVSFPVTYKAYLGRPSILQLKPDGVSVTTYITEKLSTEPGSPDTFVFLSPEVSQSYKIIVIAQSAFGNSAKEIISTAPTPPAGPCAGAVSAPVTIGDCSSHCIQVTLNGTNMEFVSRYVNTEPAYYVYLDMNNGTATGGIGPVPFQYIELYDDAGNAVVAPGTYETPKVGFDTGAYNEACIAISSYAVADRASGFSDSYTVKKVIVP</sequence>
<comment type="caution">
    <text evidence="1">The sequence shown here is derived from an EMBL/GenBank/DDBJ whole genome shotgun (WGS) entry which is preliminary data.</text>
</comment>
<dbReference type="EMBL" id="NPDS01000001">
    <property type="protein sequence ID" value="PJZ59119.1"/>
    <property type="molecule type" value="Genomic_DNA"/>
</dbReference>
<evidence type="ECO:0000313" key="2">
    <source>
        <dbReference type="Proteomes" id="UP000231879"/>
    </source>
</evidence>
<organism evidence="1 2">
    <name type="scientific">Leptospira barantonii</name>
    <dbReference type="NCBI Taxonomy" id="2023184"/>
    <lineage>
        <taxon>Bacteria</taxon>
        <taxon>Pseudomonadati</taxon>
        <taxon>Spirochaetota</taxon>
        <taxon>Spirochaetia</taxon>
        <taxon>Leptospirales</taxon>
        <taxon>Leptospiraceae</taxon>
        <taxon>Leptospira</taxon>
    </lineage>
</organism>
<reference evidence="1 2" key="1">
    <citation type="submission" date="2017-07" db="EMBL/GenBank/DDBJ databases">
        <title>Leptospira spp. isolated from tropical soils.</title>
        <authorList>
            <person name="Thibeaux R."/>
            <person name="Iraola G."/>
            <person name="Ferres I."/>
            <person name="Bierque E."/>
            <person name="Girault D."/>
            <person name="Soupe-Gilbert M.-E."/>
            <person name="Picardeau M."/>
            <person name="Goarant C."/>
        </authorList>
    </citation>
    <scope>NUCLEOTIDE SEQUENCE [LARGE SCALE GENOMIC DNA]</scope>
    <source>
        <strain evidence="1 2">FH4-C-A1</strain>
    </source>
</reference>
<accession>A0ABX4NQJ5</accession>
<name>A0ABX4NQJ5_9LEPT</name>
<keyword evidence="2" id="KW-1185">Reference proteome</keyword>